<dbReference type="InterPro" id="IPR001190">
    <property type="entry name" value="SRCR"/>
</dbReference>
<protein>
    <recommendedName>
        <fullName evidence="6">SRCR domain-containing protein</fullName>
    </recommendedName>
</protein>
<dbReference type="PANTHER" id="PTHR19331:SF468">
    <property type="entry name" value="SCAVENGER RECEPTOR CYSTEINE-RICH TYPE 1 PROTEIN M160"/>
    <property type="match status" value="1"/>
</dbReference>
<keyword evidence="5" id="KW-0812">Transmembrane</keyword>
<evidence type="ECO:0000256" key="1">
    <source>
        <dbReference type="ARBA" id="ARBA00022729"/>
    </source>
</evidence>
<dbReference type="AlphaFoldDB" id="A0A9Q1F1J6"/>
<feature type="transmembrane region" description="Helical" evidence="5">
    <location>
        <begin position="142"/>
        <end position="164"/>
    </location>
</feature>
<gene>
    <name evidence="7" type="ORF">SKAU_G00276050</name>
</gene>
<comment type="caution">
    <text evidence="4">Lacks conserved residue(s) required for the propagation of feature annotation.</text>
</comment>
<dbReference type="SMART" id="SM00202">
    <property type="entry name" value="SR"/>
    <property type="match status" value="1"/>
</dbReference>
<evidence type="ECO:0000256" key="4">
    <source>
        <dbReference type="PROSITE-ProRule" id="PRU00196"/>
    </source>
</evidence>
<evidence type="ECO:0000256" key="3">
    <source>
        <dbReference type="ARBA" id="ARBA00023157"/>
    </source>
</evidence>
<evidence type="ECO:0000313" key="8">
    <source>
        <dbReference type="Proteomes" id="UP001152622"/>
    </source>
</evidence>
<organism evidence="7 8">
    <name type="scientific">Synaphobranchus kaupii</name>
    <name type="common">Kaup's arrowtooth eel</name>
    <dbReference type="NCBI Taxonomy" id="118154"/>
    <lineage>
        <taxon>Eukaryota</taxon>
        <taxon>Metazoa</taxon>
        <taxon>Chordata</taxon>
        <taxon>Craniata</taxon>
        <taxon>Vertebrata</taxon>
        <taxon>Euteleostomi</taxon>
        <taxon>Actinopterygii</taxon>
        <taxon>Neopterygii</taxon>
        <taxon>Teleostei</taxon>
        <taxon>Anguilliformes</taxon>
        <taxon>Synaphobranchidae</taxon>
        <taxon>Synaphobranchus</taxon>
    </lineage>
</organism>
<name>A0A9Q1F1J6_SYNKA</name>
<evidence type="ECO:0000256" key="5">
    <source>
        <dbReference type="SAM" id="Phobius"/>
    </source>
</evidence>
<dbReference type="PROSITE" id="PS50287">
    <property type="entry name" value="SRCR_2"/>
    <property type="match status" value="1"/>
</dbReference>
<dbReference type="SUPFAM" id="SSF56487">
    <property type="entry name" value="SRCR-like"/>
    <property type="match status" value="1"/>
</dbReference>
<dbReference type="PRINTS" id="PR00258">
    <property type="entry name" value="SPERACTRCPTR"/>
</dbReference>
<evidence type="ECO:0000313" key="7">
    <source>
        <dbReference type="EMBL" id="KAJ8349016.1"/>
    </source>
</evidence>
<keyword evidence="2" id="KW-0677">Repeat</keyword>
<dbReference type="EMBL" id="JAINUF010000010">
    <property type="protein sequence ID" value="KAJ8349016.1"/>
    <property type="molecule type" value="Genomic_DNA"/>
</dbReference>
<feature type="domain" description="SRCR" evidence="6">
    <location>
        <begin position="17"/>
        <end position="75"/>
    </location>
</feature>
<keyword evidence="5" id="KW-1133">Transmembrane helix</keyword>
<reference evidence="7" key="1">
    <citation type="journal article" date="2023" name="Science">
        <title>Genome structures resolve the early diversification of teleost fishes.</title>
        <authorList>
            <person name="Parey E."/>
            <person name="Louis A."/>
            <person name="Montfort J."/>
            <person name="Bouchez O."/>
            <person name="Roques C."/>
            <person name="Iampietro C."/>
            <person name="Lluch J."/>
            <person name="Castinel A."/>
            <person name="Donnadieu C."/>
            <person name="Desvignes T."/>
            <person name="Floi Bucao C."/>
            <person name="Jouanno E."/>
            <person name="Wen M."/>
            <person name="Mejri S."/>
            <person name="Dirks R."/>
            <person name="Jansen H."/>
            <person name="Henkel C."/>
            <person name="Chen W.J."/>
            <person name="Zahm M."/>
            <person name="Cabau C."/>
            <person name="Klopp C."/>
            <person name="Thompson A.W."/>
            <person name="Robinson-Rechavi M."/>
            <person name="Braasch I."/>
            <person name="Lecointre G."/>
            <person name="Bobe J."/>
            <person name="Postlethwait J.H."/>
            <person name="Berthelot C."/>
            <person name="Roest Crollius H."/>
            <person name="Guiguen Y."/>
        </authorList>
    </citation>
    <scope>NUCLEOTIDE SEQUENCE</scope>
    <source>
        <strain evidence="7">WJC10195</strain>
    </source>
</reference>
<dbReference type="InterPro" id="IPR036772">
    <property type="entry name" value="SRCR-like_dom_sf"/>
</dbReference>
<sequence length="252" mass="27473">MLTNCRGSHLGNCTVPHNLTCGSREQVSIVCSRNGPVWLDEVGCVGNETSLWDCPTNTWGQTDCGHKEDVGVVCSEFKEMRLTEGCSGNLEVFYNGTWGNHSRCQHQNQAGLICTGSSDPSTTAVGTKWRVTPVPHSLPIPAVAFLVMGALYFLLLVVLGVVVFQNRALRGALSQWDQYPLHEAIYEEIEYKLARGGTYSAPRWGSGLYQDPPSGYDDVGDGEGHSLSVGYWGQRAGPQYRVDAAKCSLALR</sequence>
<keyword evidence="3 4" id="KW-1015">Disulfide bond</keyword>
<evidence type="ECO:0000259" key="6">
    <source>
        <dbReference type="PROSITE" id="PS50287"/>
    </source>
</evidence>
<dbReference type="Pfam" id="PF00530">
    <property type="entry name" value="SRCR"/>
    <property type="match status" value="1"/>
</dbReference>
<proteinExistence type="predicted"/>
<dbReference type="OrthoDB" id="536948at2759"/>
<evidence type="ECO:0000256" key="2">
    <source>
        <dbReference type="ARBA" id="ARBA00022737"/>
    </source>
</evidence>
<accession>A0A9Q1F1J6</accession>
<dbReference type="Proteomes" id="UP001152622">
    <property type="component" value="Chromosome 10"/>
</dbReference>
<dbReference type="Gene3D" id="3.10.250.10">
    <property type="entry name" value="SRCR-like domain"/>
    <property type="match status" value="1"/>
</dbReference>
<keyword evidence="5" id="KW-0472">Membrane</keyword>
<comment type="caution">
    <text evidence="7">The sequence shown here is derived from an EMBL/GenBank/DDBJ whole genome shotgun (WGS) entry which is preliminary data.</text>
</comment>
<keyword evidence="8" id="KW-1185">Reference proteome</keyword>
<dbReference type="PANTHER" id="PTHR19331">
    <property type="entry name" value="SCAVENGER RECEPTOR DOMAIN-CONTAINING"/>
    <property type="match status" value="1"/>
</dbReference>
<dbReference type="GO" id="GO:0016020">
    <property type="term" value="C:membrane"/>
    <property type="evidence" value="ECO:0007669"/>
    <property type="project" value="InterPro"/>
</dbReference>
<keyword evidence="1" id="KW-0732">Signal</keyword>
<feature type="disulfide bond" evidence="4">
    <location>
        <begin position="44"/>
        <end position="54"/>
    </location>
</feature>